<evidence type="ECO:0000313" key="2">
    <source>
        <dbReference type="Proteomes" id="UP000053676"/>
    </source>
</evidence>
<dbReference type="KEGG" id="nai:NECAME_04749"/>
<name>W2SN07_NECAM</name>
<reference evidence="2" key="1">
    <citation type="journal article" date="2014" name="Nat. Genet.">
        <title>Genome of the human hookworm Necator americanus.</title>
        <authorList>
            <person name="Tang Y.T."/>
            <person name="Gao X."/>
            <person name="Rosa B.A."/>
            <person name="Abubucker S."/>
            <person name="Hallsworth-Pepin K."/>
            <person name="Martin J."/>
            <person name="Tyagi R."/>
            <person name="Heizer E."/>
            <person name="Zhang X."/>
            <person name="Bhonagiri-Palsikar V."/>
            <person name="Minx P."/>
            <person name="Warren W.C."/>
            <person name="Wang Q."/>
            <person name="Zhan B."/>
            <person name="Hotez P.J."/>
            <person name="Sternberg P.W."/>
            <person name="Dougall A."/>
            <person name="Gaze S.T."/>
            <person name="Mulvenna J."/>
            <person name="Sotillo J."/>
            <person name="Ranganathan S."/>
            <person name="Rabelo E.M."/>
            <person name="Wilson R.K."/>
            <person name="Felgner P.L."/>
            <person name="Bethony J."/>
            <person name="Hawdon J.M."/>
            <person name="Gasser R.B."/>
            <person name="Loukas A."/>
            <person name="Mitreva M."/>
        </authorList>
    </citation>
    <scope>NUCLEOTIDE SEQUENCE [LARGE SCALE GENOMIC DNA]</scope>
</reference>
<dbReference type="EMBL" id="KI668876">
    <property type="protein sequence ID" value="ETN70898.1"/>
    <property type="molecule type" value="Genomic_DNA"/>
</dbReference>
<evidence type="ECO:0000313" key="1">
    <source>
        <dbReference type="EMBL" id="ETN70898.1"/>
    </source>
</evidence>
<protein>
    <submittedName>
        <fullName evidence="1">Uncharacterized protein</fullName>
    </submittedName>
</protein>
<proteinExistence type="predicted"/>
<keyword evidence="2" id="KW-1185">Reference proteome</keyword>
<organism evidence="1 2">
    <name type="scientific">Necator americanus</name>
    <name type="common">Human hookworm</name>
    <dbReference type="NCBI Taxonomy" id="51031"/>
    <lineage>
        <taxon>Eukaryota</taxon>
        <taxon>Metazoa</taxon>
        <taxon>Ecdysozoa</taxon>
        <taxon>Nematoda</taxon>
        <taxon>Chromadorea</taxon>
        <taxon>Rhabditida</taxon>
        <taxon>Rhabditina</taxon>
        <taxon>Rhabditomorpha</taxon>
        <taxon>Strongyloidea</taxon>
        <taxon>Ancylostomatidae</taxon>
        <taxon>Bunostominae</taxon>
        <taxon>Necator</taxon>
    </lineage>
</organism>
<dbReference type="Proteomes" id="UP000053676">
    <property type="component" value="Unassembled WGS sequence"/>
</dbReference>
<gene>
    <name evidence="1" type="ORF">NECAME_04749</name>
</gene>
<dbReference type="OrthoDB" id="297496at2759"/>
<dbReference type="Gene3D" id="1.10.287.70">
    <property type="match status" value="1"/>
</dbReference>
<accession>W2SN07</accession>
<dbReference type="AlphaFoldDB" id="W2SN07"/>
<sequence>MENDQRIRERYRNRTTYAMNQIQHAKDALIWFLEYLNLTEVIVERTGDSPWTWLGSMFYAGQLYTTIGGRD</sequence>